<dbReference type="OrthoDB" id="10261302at2759"/>
<dbReference type="InterPro" id="IPR002110">
    <property type="entry name" value="Ankyrin_rpt"/>
</dbReference>
<dbReference type="SMART" id="SM00248">
    <property type="entry name" value="ANK"/>
    <property type="match status" value="4"/>
</dbReference>
<dbReference type="Pfam" id="PF00023">
    <property type="entry name" value="Ank"/>
    <property type="match status" value="1"/>
</dbReference>
<feature type="compositionally biased region" description="Pro residues" evidence="6">
    <location>
        <begin position="499"/>
        <end position="509"/>
    </location>
</feature>
<dbReference type="GO" id="GO:0007605">
    <property type="term" value="P:sensory perception of sound"/>
    <property type="evidence" value="ECO:0007669"/>
    <property type="project" value="UniProtKB-KW"/>
</dbReference>
<dbReference type="GO" id="GO:0051015">
    <property type="term" value="F:actin filament binding"/>
    <property type="evidence" value="ECO:0007669"/>
    <property type="project" value="TreeGrafter"/>
</dbReference>
<feature type="compositionally biased region" description="Pro residues" evidence="6">
    <location>
        <begin position="603"/>
        <end position="633"/>
    </location>
</feature>
<sequence>MSPQCKLVSSRCKTGRHHYSANAQMDNAVTPVYLAAQEGHLDVLRYLVTEAGGSLLLRAKDGMAPLHAAAQMGCLPCIKWMVQEQGVDPNLRDGDGATALHFAASRGHAETVRWLLRHGGRMLLDKFGKSPLNDAAENEQIECLSILVQHGTAPDYNHVDGPPSNKPRSTQHYKSRRDESRDSLSDSSSLKSEPFYLHPPSSGGNNNNNNPFSACGANVCNSSNNSSLSSSLSGLEIYVNPMNAAVEETRTASSSPGSSTDSECSFYLHNPREVIYNRVKDLFETPSSQARPTSPTTRSISVASSIASSVEGSTTVVVKQEGTVTVRVDVHSSDVHSVIGEAVENDYEDIYQLREEAAAVVTYSPIGTGRKSSIVNITSPSSSRPPSQQGSQPPSQQGSRPPSRLDNASRPPSQQSSRPPSLHGTYSRPPSVASLHADSPPEPPRRNATPVEGEPEEKTSVSRHMSLPGHGSSSPNPNANSAESRALKRVVSEPGGLQYPPPPPPPPPALLQLDGIGDRNAATGKSFGAEQAFEEQTASTPATPTGNKHLVLPFVPPKFPGAGSDSLIKPSEYLRSLGGSVLKAASVAASVPPPLKEEAEPTAPLPPQETATPPPGPPPPPLPVAQQPPPTSLQPPEAAKAKTPPLQPLSGISIHDLNSVQLRKTERLGKTMSAPLGPAPATIAPPLVLEERFQSQKNDLIEELKRSRDIGGIRKCRMERAKSEERQEKDRFTKLSKQFSVENFVEQSLQVPDVDATGNPIPVWKRQMLAKKAAEKARKEAELRAQQQAEEERLKNIPPWKRQLMANRKETDIKRSVLYTPKVLSVESPVCEVEEPIADNKENIEEVSSAEVVNKHSSAEEENLQQPLMPWRAQLRKTNSTLNLLE</sequence>
<keyword evidence="4 5" id="KW-0040">ANK repeat</keyword>
<organism evidence="7 8">
    <name type="scientific">Cloeon dipterum</name>
    <dbReference type="NCBI Taxonomy" id="197152"/>
    <lineage>
        <taxon>Eukaryota</taxon>
        <taxon>Metazoa</taxon>
        <taxon>Ecdysozoa</taxon>
        <taxon>Arthropoda</taxon>
        <taxon>Hexapoda</taxon>
        <taxon>Insecta</taxon>
        <taxon>Pterygota</taxon>
        <taxon>Palaeoptera</taxon>
        <taxon>Ephemeroptera</taxon>
        <taxon>Pisciforma</taxon>
        <taxon>Baetidae</taxon>
        <taxon>Cloeon</taxon>
    </lineage>
</organism>
<feature type="region of interest" description="Disordered" evidence="6">
    <location>
        <begin position="588"/>
        <end position="658"/>
    </location>
</feature>
<feature type="region of interest" description="Disordered" evidence="6">
    <location>
        <begin position="369"/>
        <end position="549"/>
    </location>
</feature>
<protein>
    <recommendedName>
        <fullName evidence="9">Espin</fullName>
    </recommendedName>
</protein>
<comment type="subcellular location">
    <subcellularLocation>
        <location evidence="1">Cell projection</location>
        <location evidence="1">Stereocilium</location>
    </subcellularLocation>
</comment>
<feature type="repeat" description="ANK" evidence="5">
    <location>
        <begin position="61"/>
        <end position="94"/>
    </location>
</feature>
<dbReference type="Pfam" id="PF13637">
    <property type="entry name" value="Ank_4"/>
    <property type="match status" value="1"/>
</dbReference>
<dbReference type="Proteomes" id="UP000494165">
    <property type="component" value="Unassembled WGS sequence"/>
</dbReference>
<accession>A0A8S1C5B4</accession>
<reference evidence="7 8" key="1">
    <citation type="submission" date="2020-04" db="EMBL/GenBank/DDBJ databases">
        <authorList>
            <person name="Alioto T."/>
            <person name="Alioto T."/>
            <person name="Gomez Garrido J."/>
        </authorList>
    </citation>
    <scope>NUCLEOTIDE SEQUENCE [LARGE SCALE GENOMIC DNA]</scope>
</reference>
<keyword evidence="2" id="KW-0677">Repeat</keyword>
<dbReference type="PANTHER" id="PTHR24153:SF8">
    <property type="entry name" value="FORKED, ISOFORM F"/>
    <property type="match status" value="1"/>
</dbReference>
<dbReference type="GO" id="GO:0032420">
    <property type="term" value="C:stereocilium"/>
    <property type="evidence" value="ECO:0007669"/>
    <property type="project" value="UniProtKB-SubCell"/>
</dbReference>
<gene>
    <name evidence="7" type="ORF">CLODIP_2_CD04972</name>
</gene>
<keyword evidence="8" id="KW-1185">Reference proteome</keyword>
<evidence type="ECO:0008006" key="9">
    <source>
        <dbReference type="Google" id="ProtNLM"/>
    </source>
</evidence>
<dbReference type="PANTHER" id="PTHR24153">
    <property type="entry name" value="ESPIN"/>
    <property type="match status" value="1"/>
</dbReference>
<dbReference type="InterPro" id="IPR052420">
    <property type="entry name" value="Espin/Espin-like"/>
</dbReference>
<dbReference type="GO" id="GO:0005737">
    <property type="term" value="C:cytoplasm"/>
    <property type="evidence" value="ECO:0007669"/>
    <property type="project" value="TreeGrafter"/>
</dbReference>
<feature type="region of interest" description="Disordered" evidence="6">
    <location>
        <begin position="848"/>
        <end position="868"/>
    </location>
</feature>
<feature type="compositionally biased region" description="Low complexity" evidence="6">
    <location>
        <begin position="472"/>
        <end position="482"/>
    </location>
</feature>
<evidence type="ECO:0000256" key="5">
    <source>
        <dbReference type="PROSITE-ProRule" id="PRU00023"/>
    </source>
</evidence>
<feature type="repeat" description="ANK" evidence="5">
    <location>
        <begin position="95"/>
        <end position="119"/>
    </location>
</feature>
<evidence type="ECO:0000256" key="3">
    <source>
        <dbReference type="ARBA" id="ARBA00022740"/>
    </source>
</evidence>
<comment type="caution">
    <text evidence="7">The sequence shown here is derived from an EMBL/GenBank/DDBJ whole genome shotgun (WGS) entry which is preliminary data.</text>
</comment>
<dbReference type="InterPro" id="IPR036770">
    <property type="entry name" value="Ankyrin_rpt-contain_sf"/>
</dbReference>
<feature type="compositionally biased region" description="Low complexity" evidence="6">
    <location>
        <begin position="372"/>
        <end position="421"/>
    </location>
</feature>
<proteinExistence type="predicted"/>
<evidence type="ECO:0000256" key="6">
    <source>
        <dbReference type="SAM" id="MobiDB-lite"/>
    </source>
</evidence>
<dbReference type="AlphaFoldDB" id="A0A8S1C5B4"/>
<evidence type="ECO:0000256" key="4">
    <source>
        <dbReference type="ARBA" id="ARBA00023043"/>
    </source>
</evidence>
<dbReference type="PROSITE" id="PS50088">
    <property type="entry name" value="ANK_REPEAT"/>
    <property type="match status" value="2"/>
</dbReference>
<feature type="compositionally biased region" description="Polar residues" evidence="6">
    <location>
        <begin position="534"/>
        <end position="546"/>
    </location>
</feature>
<dbReference type="SUPFAM" id="SSF48403">
    <property type="entry name" value="Ankyrin repeat"/>
    <property type="match status" value="1"/>
</dbReference>
<evidence type="ECO:0000256" key="2">
    <source>
        <dbReference type="ARBA" id="ARBA00022737"/>
    </source>
</evidence>
<feature type="region of interest" description="Disordered" evidence="6">
    <location>
        <begin position="154"/>
        <end position="209"/>
    </location>
</feature>
<evidence type="ECO:0000256" key="1">
    <source>
        <dbReference type="ARBA" id="ARBA00004645"/>
    </source>
</evidence>
<dbReference type="EMBL" id="CADEPI010000008">
    <property type="protein sequence ID" value="CAB3362387.1"/>
    <property type="molecule type" value="Genomic_DNA"/>
</dbReference>
<name>A0A8S1C5B4_9INSE</name>
<keyword evidence="3" id="KW-1009">Hearing</keyword>
<feature type="compositionally biased region" description="Low complexity" evidence="6">
    <location>
        <begin position="185"/>
        <end position="209"/>
    </location>
</feature>
<evidence type="ECO:0000313" key="7">
    <source>
        <dbReference type="EMBL" id="CAB3362387.1"/>
    </source>
</evidence>
<dbReference type="GO" id="GO:0051017">
    <property type="term" value="P:actin filament bundle assembly"/>
    <property type="evidence" value="ECO:0007669"/>
    <property type="project" value="TreeGrafter"/>
</dbReference>
<dbReference type="Gene3D" id="1.25.40.20">
    <property type="entry name" value="Ankyrin repeat-containing domain"/>
    <property type="match status" value="1"/>
</dbReference>
<evidence type="ECO:0000313" key="8">
    <source>
        <dbReference type="Proteomes" id="UP000494165"/>
    </source>
</evidence>
<dbReference type="PROSITE" id="PS50297">
    <property type="entry name" value="ANK_REP_REGION"/>
    <property type="match status" value="1"/>
</dbReference>